<name>A0A1K1W5J8_9GAMM</name>
<proteinExistence type="predicted"/>
<gene>
    <name evidence="2" type="ORF">SAMN02745752_01286</name>
</gene>
<keyword evidence="3" id="KW-1185">Reference proteome</keyword>
<accession>A0A1K1W5J8</accession>
<feature type="signal peptide" evidence="1">
    <location>
        <begin position="1"/>
        <end position="22"/>
    </location>
</feature>
<evidence type="ECO:0000256" key="1">
    <source>
        <dbReference type="SAM" id="SignalP"/>
    </source>
</evidence>
<reference evidence="2 3" key="1">
    <citation type="submission" date="2016-11" db="EMBL/GenBank/DDBJ databases">
        <authorList>
            <person name="Jaros S."/>
            <person name="Januszkiewicz K."/>
            <person name="Wedrychowicz H."/>
        </authorList>
    </citation>
    <scope>NUCLEOTIDE SEQUENCE [LARGE SCALE GENOMIC DNA]</scope>
    <source>
        <strain evidence="2 3">DSM 21637</strain>
    </source>
</reference>
<dbReference type="AlphaFoldDB" id="A0A1K1W5J8"/>
<dbReference type="Pfam" id="PF04351">
    <property type="entry name" value="PilP"/>
    <property type="match status" value="1"/>
</dbReference>
<sequence>MSTLKKYSAIPFILLTAALLSACGDRPKVDQVNARLVELRNSPQGRIEPLPNYPEPLIAEYTQQRQRDPFTPSQLLLQTIASSSPLAPDLSRPRTALEQWDLNQLTFRGSMQRGGDIRGLILAPDNQLFTVRTGDKMGRDHGTITHISGSTITLREVVSDISGQWQEREQQLFISR</sequence>
<organism evidence="2 3">
    <name type="scientific">Marinospirillum alkaliphilum DSM 21637</name>
    <dbReference type="NCBI Taxonomy" id="1122209"/>
    <lineage>
        <taxon>Bacteria</taxon>
        <taxon>Pseudomonadati</taxon>
        <taxon>Pseudomonadota</taxon>
        <taxon>Gammaproteobacteria</taxon>
        <taxon>Oceanospirillales</taxon>
        <taxon>Oceanospirillaceae</taxon>
        <taxon>Marinospirillum</taxon>
    </lineage>
</organism>
<dbReference type="RefSeq" id="WP_072325517.1">
    <property type="nucleotide sequence ID" value="NZ_FPJW01000003.1"/>
</dbReference>
<dbReference type="PROSITE" id="PS51257">
    <property type="entry name" value="PROKAR_LIPOPROTEIN"/>
    <property type="match status" value="1"/>
</dbReference>
<evidence type="ECO:0000313" key="3">
    <source>
        <dbReference type="Proteomes" id="UP000182350"/>
    </source>
</evidence>
<dbReference type="Proteomes" id="UP000182350">
    <property type="component" value="Unassembled WGS sequence"/>
</dbReference>
<dbReference type="EMBL" id="FPJW01000003">
    <property type="protein sequence ID" value="SFX32427.1"/>
    <property type="molecule type" value="Genomic_DNA"/>
</dbReference>
<keyword evidence="1" id="KW-0732">Signal</keyword>
<dbReference type="PIRSF" id="PIRSF016481">
    <property type="entry name" value="Pilus_assembly_PilP"/>
    <property type="match status" value="1"/>
</dbReference>
<protein>
    <submittedName>
        <fullName evidence="2">Type IV pilus assembly protein PilP</fullName>
    </submittedName>
</protein>
<dbReference type="Gene3D" id="2.30.30.830">
    <property type="match status" value="1"/>
</dbReference>
<dbReference type="OrthoDB" id="5296580at2"/>
<feature type="chain" id="PRO_5013154162" evidence="1">
    <location>
        <begin position="23"/>
        <end position="176"/>
    </location>
</feature>
<dbReference type="STRING" id="1122209.SAMN02745752_01286"/>
<dbReference type="InterPro" id="IPR007446">
    <property type="entry name" value="PilP"/>
</dbReference>
<evidence type="ECO:0000313" key="2">
    <source>
        <dbReference type="EMBL" id="SFX32427.1"/>
    </source>
</evidence>